<sequence>MSAAMNAIFSEGRWSSVDRVADVLNPYTGETVGHMARAGAGQAVTAARAAGRFRCEAPAHERGAVLLRTADEIQNSAEVFVRSIVEETGNTHKDAVSEVRRAVAQLRFGGEEAKRLTGESIATDVTDYTARRLAVTLPEPLGLICAITPFNRPLNQVVTKVVPAVAAGNSVIVKPSEKAPLTAGLFVRALLDSGLPPGMIALVTGDPLEVGEALVSCEYVDMVTFTGSAAVGQRIARRIGMIRSAFELGDSGALIVADDADLSAAVSAAAAGAYATAGQSCRGVKRILVQEQVADEFADMLVEATERLVVGDPRDPGTDIGTLIDEPAAIRVERRVAEAVDGGARVLAGGRRRGAQFWPTVLDHVDRGAPLVCEETFGPCAPLVRVKDLADAVDYLNAGRVGLQAGVFTQRIDDAMRAARELQVGAVIVNGGPQFESPNIPFGGVKDSGHGREGVRYAMREMTRLKTLVL</sequence>
<dbReference type="InterPro" id="IPR051020">
    <property type="entry name" value="ALDH-related_metabolic_enz"/>
</dbReference>
<name>A0A8A1UKB2_STRR1</name>
<gene>
    <name evidence="4" type="ORF">SRIM_003490</name>
</gene>
<dbReference type="PANTHER" id="PTHR42991:SF1">
    <property type="entry name" value="ALDEHYDE DEHYDROGENASE"/>
    <property type="match status" value="1"/>
</dbReference>
<dbReference type="Gene3D" id="3.40.309.10">
    <property type="entry name" value="Aldehyde Dehydrogenase, Chain A, domain 2"/>
    <property type="match status" value="1"/>
</dbReference>
<evidence type="ECO:0000256" key="2">
    <source>
        <dbReference type="ARBA" id="ARBA00023002"/>
    </source>
</evidence>
<dbReference type="Gene3D" id="3.40.605.10">
    <property type="entry name" value="Aldehyde Dehydrogenase, Chain A, domain 1"/>
    <property type="match status" value="1"/>
</dbReference>
<dbReference type="InterPro" id="IPR016163">
    <property type="entry name" value="Ald_DH_C"/>
</dbReference>
<protein>
    <submittedName>
        <fullName evidence="4">Aldehyde dehydrogenase family protein</fullName>
    </submittedName>
</protein>
<dbReference type="InterPro" id="IPR016162">
    <property type="entry name" value="Ald_DH_N"/>
</dbReference>
<accession>A0A8A1UKB2</accession>
<evidence type="ECO:0000313" key="4">
    <source>
        <dbReference type="EMBL" id="QST79362.1"/>
    </source>
</evidence>
<evidence type="ECO:0000256" key="1">
    <source>
        <dbReference type="ARBA" id="ARBA00009986"/>
    </source>
</evidence>
<comment type="similarity">
    <text evidence="1">Belongs to the aldehyde dehydrogenase family.</text>
</comment>
<reference evidence="4" key="1">
    <citation type="submission" date="2012-12" db="EMBL/GenBank/DDBJ databases">
        <authorList>
            <person name="Pethick F.E."/>
            <person name="MacFadyen A.C."/>
            <person name="Tang Z."/>
            <person name="Sangal V."/>
            <person name="Tze-Tze L."/>
            <person name="Chu J."/>
            <person name="Guo M."/>
            <person name="Kirby R."/>
            <person name="Hoskisson P.A."/>
            <person name="Herron P.R."/>
            <person name="Hunter I.S."/>
        </authorList>
    </citation>
    <scope>NUCLEOTIDE SEQUENCE</scope>
    <source>
        <strain evidence="4">ATCC 10970</strain>
    </source>
</reference>
<proteinExistence type="inferred from homology"/>
<dbReference type="PANTHER" id="PTHR42991">
    <property type="entry name" value="ALDEHYDE DEHYDROGENASE"/>
    <property type="match status" value="1"/>
</dbReference>
<dbReference type="EMBL" id="CP048261">
    <property type="protein sequence ID" value="QST79362.1"/>
    <property type="molecule type" value="Genomic_DNA"/>
</dbReference>
<reference evidence="4" key="3">
    <citation type="journal article" date="2021" name="bioRxiv">
        <title>Bilateral symmetry of linear streptomycete chromosomes.</title>
        <authorList>
            <person name="Algora-Gallardo L."/>
            <person name="Schniete J.K."/>
            <person name="Mark D.R."/>
            <person name="Hunter I.S."/>
            <person name="Herron P.R."/>
        </authorList>
    </citation>
    <scope>NUCLEOTIDE SEQUENCE</scope>
    <source>
        <strain evidence="4">ATCC 10970</strain>
    </source>
</reference>
<feature type="domain" description="Aldehyde dehydrogenase" evidence="3">
    <location>
        <begin position="19"/>
        <end position="467"/>
    </location>
</feature>
<organism evidence="4 5">
    <name type="scientific">Streptomyces rimosus subsp. rimosus (strain ATCC 10970 / DSM 40260 / JCM 4667 / NRRL 2234)</name>
    <dbReference type="NCBI Taxonomy" id="1265868"/>
    <lineage>
        <taxon>Bacteria</taxon>
        <taxon>Bacillati</taxon>
        <taxon>Actinomycetota</taxon>
        <taxon>Actinomycetes</taxon>
        <taxon>Kitasatosporales</taxon>
        <taxon>Streptomycetaceae</taxon>
        <taxon>Streptomyces</taxon>
    </lineage>
</organism>
<dbReference type="Proteomes" id="UP000011074">
    <property type="component" value="Chromosome"/>
</dbReference>
<dbReference type="SUPFAM" id="SSF53720">
    <property type="entry name" value="ALDH-like"/>
    <property type="match status" value="1"/>
</dbReference>
<evidence type="ECO:0000313" key="5">
    <source>
        <dbReference type="Proteomes" id="UP000011074"/>
    </source>
</evidence>
<dbReference type="Pfam" id="PF00171">
    <property type="entry name" value="Aldedh"/>
    <property type="match status" value="1"/>
</dbReference>
<keyword evidence="2" id="KW-0560">Oxidoreductase</keyword>
<dbReference type="GO" id="GO:0008911">
    <property type="term" value="F:lactaldehyde dehydrogenase (NAD+) activity"/>
    <property type="evidence" value="ECO:0007669"/>
    <property type="project" value="TreeGrafter"/>
</dbReference>
<dbReference type="RefSeq" id="WP_030177667.1">
    <property type="nucleotide sequence ID" value="NZ_CP048261.1"/>
</dbReference>
<dbReference type="InterPro" id="IPR016161">
    <property type="entry name" value="Ald_DH/histidinol_DH"/>
</dbReference>
<dbReference type="InterPro" id="IPR015590">
    <property type="entry name" value="Aldehyde_DH_dom"/>
</dbReference>
<reference evidence="4" key="2">
    <citation type="submission" date="2020-01" db="EMBL/GenBank/DDBJ databases">
        <authorList>
            <person name="Algora L."/>
            <person name="Schniete J.K."/>
            <person name="MacFadyen A."/>
            <person name="Hoskisson P.A."/>
            <person name="Hunter I.S."/>
            <person name="Herron P.R."/>
        </authorList>
    </citation>
    <scope>NUCLEOTIDE SEQUENCE</scope>
    <source>
        <strain evidence="4">ATCC 10970</strain>
    </source>
</reference>
<dbReference type="GeneID" id="66852960"/>
<dbReference type="AlphaFoldDB" id="A0A8A1UKB2"/>
<evidence type="ECO:0000259" key="3">
    <source>
        <dbReference type="Pfam" id="PF00171"/>
    </source>
</evidence>